<accession>A0AA39HU17</accession>
<organism evidence="3 4">
    <name type="scientific">Steinernema hermaphroditum</name>
    <dbReference type="NCBI Taxonomy" id="289476"/>
    <lineage>
        <taxon>Eukaryota</taxon>
        <taxon>Metazoa</taxon>
        <taxon>Ecdysozoa</taxon>
        <taxon>Nematoda</taxon>
        <taxon>Chromadorea</taxon>
        <taxon>Rhabditida</taxon>
        <taxon>Tylenchina</taxon>
        <taxon>Panagrolaimomorpha</taxon>
        <taxon>Strongyloidoidea</taxon>
        <taxon>Steinernematidae</taxon>
        <taxon>Steinernema</taxon>
    </lineage>
</organism>
<feature type="chain" id="PRO_5041345202" description="Domain of unknown function DB domain-containing protein" evidence="2">
    <location>
        <begin position="18"/>
        <end position="246"/>
    </location>
</feature>
<feature type="transmembrane region" description="Helical" evidence="1">
    <location>
        <begin position="187"/>
        <end position="205"/>
    </location>
</feature>
<sequence length="246" mass="27769">MKTYLFTILLCVGSVLSSLEGGQVALSNSSEGRTHLPRNVTGTSPDERDLFAIPKKIVSMTNKMIAKRNMTSYCGFQYQEEWEYFQNVSQKCQPVSGNSSDCCRLHGDCTKVESEKSECGTKFCLCMFEKHTKSENLSCPLRSLEKCSAIFFTPSEQKGVFNGPTFEYLMGDMQIESMNVHCKRWELIVFVLAILVLLVVFWYMCAPNAADQQVVVRPVREVVMPTPNLISKSDDEDDDIVVYQSV</sequence>
<keyword evidence="4" id="KW-1185">Reference proteome</keyword>
<dbReference type="EMBL" id="JAUCMV010000003">
    <property type="protein sequence ID" value="KAK0411374.1"/>
    <property type="molecule type" value="Genomic_DNA"/>
</dbReference>
<name>A0AA39HU17_9BILA</name>
<dbReference type="AlphaFoldDB" id="A0AA39HU17"/>
<evidence type="ECO:0000313" key="4">
    <source>
        <dbReference type="Proteomes" id="UP001175271"/>
    </source>
</evidence>
<reference evidence="3" key="1">
    <citation type="submission" date="2023-06" db="EMBL/GenBank/DDBJ databases">
        <title>Genomic analysis of the entomopathogenic nematode Steinernema hermaphroditum.</title>
        <authorList>
            <person name="Schwarz E.M."/>
            <person name="Heppert J.K."/>
            <person name="Baniya A."/>
            <person name="Schwartz H.T."/>
            <person name="Tan C.-H."/>
            <person name="Antoshechkin I."/>
            <person name="Sternberg P.W."/>
            <person name="Goodrich-Blair H."/>
            <person name="Dillman A.R."/>
        </authorList>
    </citation>
    <scope>NUCLEOTIDE SEQUENCE</scope>
    <source>
        <strain evidence="3">PS9179</strain>
        <tissue evidence="3">Whole animal</tissue>
    </source>
</reference>
<keyword evidence="1" id="KW-1133">Transmembrane helix</keyword>
<evidence type="ECO:0000256" key="2">
    <source>
        <dbReference type="SAM" id="SignalP"/>
    </source>
</evidence>
<protein>
    <recommendedName>
        <fullName evidence="5">Domain of unknown function DB domain-containing protein</fullName>
    </recommendedName>
</protein>
<proteinExistence type="predicted"/>
<gene>
    <name evidence="3" type="ORF">QR680_005624</name>
</gene>
<keyword evidence="1" id="KW-0812">Transmembrane</keyword>
<dbReference type="Proteomes" id="UP001175271">
    <property type="component" value="Unassembled WGS sequence"/>
</dbReference>
<evidence type="ECO:0008006" key="5">
    <source>
        <dbReference type="Google" id="ProtNLM"/>
    </source>
</evidence>
<feature type="signal peptide" evidence="2">
    <location>
        <begin position="1"/>
        <end position="17"/>
    </location>
</feature>
<evidence type="ECO:0000256" key="1">
    <source>
        <dbReference type="SAM" id="Phobius"/>
    </source>
</evidence>
<keyword evidence="2" id="KW-0732">Signal</keyword>
<comment type="caution">
    <text evidence="3">The sequence shown here is derived from an EMBL/GenBank/DDBJ whole genome shotgun (WGS) entry which is preliminary data.</text>
</comment>
<evidence type="ECO:0000313" key="3">
    <source>
        <dbReference type="EMBL" id="KAK0411374.1"/>
    </source>
</evidence>
<keyword evidence="1" id="KW-0472">Membrane</keyword>